<feature type="compositionally biased region" description="Low complexity" evidence="1">
    <location>
        <begin position="79"/>
        <end position="96"/>
    </location>
</feature>
<organism evidence="2">
    <name type="scientific">Rhizophora mucronata</name>
    <name type="common">Asiatic mangrove</name>
    <dbReference type="NCBI Taxonomy" id="61149"/>
    <lineage>
        <taxon>Eukaryota</taxon>
        <taxon>Viridiplantae</taxon>
        <taxon>Streptophyta</taxon>
        <taxon>Embryophyta</taxon>
        <taxon>Tracheophyta</taxon>
        <taxon>Spermatophyta</taxon>
        <taxon>Magnoliopsida</taxon>
        <taxon>eudicotyledons</taxon>
        <taxon>Gunneridae</taxon>
        <taxon>Pentapetalae</taxon>
        <taxon>rosids</taxon>
        <taxon>fabids</taxon>
        <taxon>Malpighiales</taxon>
        <taxon>Rhizophoraceae</taxon>
        <taxon>Rhizophora</taxon>
    </lineage>
</organism>
<evidence type="ECO:0000256" key="1">
    <source>
        <dbReference type="SAM" id="MobiDB-lite"/>
    </source>
</evidence>
<dbReference type="GO" id="GO:0000977">
    <property type="term" value="F:RNA polymerase II transcription regulatory region sequence-specific DNA binding"/>
    <property type="evidence" value="ECO:0007669"/>
    <property type="project" value="TreeGrafter"/>
</dbReference>
<evidence type="ECO:0000313" key="2">
    <source>
        <dbReference type="EMBL" id="MBX09528.1"/>
    </source>
</evidence>
<dbReference type="GO" id="GO:0042393">
    <property type="term" value="F:histone binding"/>
    <property type="evidence" value="ECO:0007669"/>
    <property type="project" value="TreeGrafter"/>
</dbReference>
<dbReference type="GO" id="GO:0005634">
    <property type="term" value="C:nucleus"/>
    <property type="evidence" value="ECO:0007669"/>
    <property type="project" value="TreeGrafter"/>
</dbReference>
<dbReference type="PANTHER" id="PTHR47025:SF2">
    <property type="entry name" value="AUTOIMMUNE REGULATOR"/>
    <property type="match status" value="1"/>
</dbReference>
<sequence>MNACKDASLATFNEALQLSAGCLSLKKSAFCLNCRGSIGEASSGKSLVLCTFCLDLKHSEALLAGTSHTNEGTPKRLSFPKSSDSSMKSSSSLSKSQGKLTRKDLGLHKSVFEEDVLPDGTEVAYYSRGQVFTMMASHIL</sequence>
<name>A0A2P2KUZ8_RHIMU</name>
<reference evidence="2" key="1">
    <citation type="submission" date="2018-02" db="EMBL/GenBank/DDBJ databases">
        <title>Rhizophora mucronata_Transcriptome.</title>
        <authorList>
            <person name="Meera S.P."/>
            <person name="Sreeshan A."/>
            <person name="Augustine A."/>
        </authorList>
    </citation>
    <scope>NUCLEOTIDE SEQUENCE</scope>
    <source>
        <tissue evidence="2">Leaf</tissue>
    </source>
</reference>
<dbReference type="EMBL" id="GGEC01029044">
    <property type="protein sequence ID" value="MBX09528.1"/>
    <property type="molecule type" value="Transcribed_RNA"/>
</dbReference>
<protein>
    <submittedName>
        <fullName evidence="2">Uncharacterized protein</fullName>
    </submittedName>
</protein>
<dbReference type="GO" id="GO:0045944">
    <property type="term" value="P:positive regulation of transcription by RNA polymerase II"/>
    <property type="evidence" value="ECO:0007669"/>
    <property type="project" value="TreeGrafter"/>
</dbReference>
<dbReference type="AlphaFoldDB" id="A0A2P2KUZ8"/>
<dbReference type="GO" id="GO:0003682">
    <property type="term" value="F:chromatin binding"/>
    <property type="evidence" value="ECO:0007669"/>
    <property type="project" value="TreeGrafter"/>
</dbReference>
<proteinExistence type="predicted"/>
<dbReference type="PANTHER" id="PTHR47025">
    <property type="entry name" value="AUTOIMMUNE REGULATOR"/>
    <property type="match status" value="1"/>
</dbReference>
<feature type="region of interest" description="Disordered" evidence="1">
    <location>
        <begin position="65"/>
        <end position="101"/>
    </location>
</feature>
<accession>A0A2P2KUZ8</accession>